<protein>
    <submittedName>
        <fullName evidence="3">PEPxxWA-CTERM sorting domain-containing protein</fullName>
    </submittedName>
</protein>
<feature type="chain" id="PRO_5042025902" evidence="1">
    <location>
        <begin position="28"/>
        <end position="241"/>
    </location>
</feature>
<dbReference type="RefSeq" id="WP_289503666.1">
    <property type="nucleotide sequence ID" value="NZ_CP116805.1"/>
</dbReference>
<name>A0AAE9XRM5_9PROT</name>
<keyword evidence="4" id="KW-1185">Reference proteome</keyword>
<dbReference type="NCBIfam" id="NF035944">
    <property type="entry name" value="PEPxxWA-CTERM"/>
    <property type="match status" value="1"/>
</dbReference>
<dbReference type="Pfam" id="PF07589">
    <property type="entry name" value="PEP-CTERM"/>
    <property type="match status" value="1"/>
</dbReference>
<dbReference type="KEGG" id="gso:PH603_15520"/>
<organism evidence="3 4">
    <name type="scientific">Gimibacter soli</name>
    <dbReference type="NCBI Taxonomy" id="3024400"/>
    <lineage>
        <taxon>Bacteria</taxon>
        <taxon>Pseudomonadati</taxon>
        <taxon>Pseudomonadota</taxon>
        <taxon>Alphaproteobacteria</taxon>
        <taxon>Kordiimonadales</taxon>
        <taxon>Temperatibacteraceae</taxon>
        <taxon>Gimibacter</taxon>
    </lineage>
</organism>
<evidence type="ECO:0000256" key="1">
    <source>
        <dbReference type="SAM" id="SignalP"/>
    </source>
</evidence>
<dbReference type="EMBL" id="CP116805">
    <property type="protein sequence ID" value="WCL53946.1"/>
    <property type="molecule type" value="Genomic_DNA"/>
</dbReference>
<reference evidence="3" key="1">
    <citation type="submission" date="2023-01" db="EMBL/GenBank/DDBJ databases">
        <title>The genome sequence of Kordiimonadaceae bacterium 6D33.</title>
        <authorList>
            <person name="Liu Y."/>
        </authorList>
    </citation>
    <scope>NUCLEOTIDE SEQUENCE</scope>
    <source>
        <strain evidence="3">6D33</strain>
    </source>
</reference>
<accession>A0AAE9XRM5</accession>
<keyword evidence="1" id="KW-0732">Signal</keyword>
<sequence length="241" mass="25970">MGWLSKHLRRMGAAGAIMATVPGAAMASSVVYTFTGTADFQGNAALAAAFGYGIADPATFSARLWTDDSLVRADAFFKSEHDDTDYAARQARYSYGYFKWELGNRSWEYGPGTDAIGDLIWIFDGISDGTDNIYDFMRAQGATDLLLAGLTITLAQVNAYSLDETLISGNDMILFDQWSLLAASSVEGSMIRTDLGDVDLYNVSMVKAAGPVPEPATWLMMIMGFGLAGFAARQFPKHAGT</sequence>
<gene>
    <name evidence="3" type="ORF">PH603_15520</name>
</gene>
<dbReference type="InterPro" id="IPR013424">
    <property type="entry name" value="Ice-binding_C"/>
</dbReference>
<evidence type="ECO:0000259" key="2">
    <source>
        <dbReference type="Pfam" id="PF07589"/>
    </source>
</evidence>
<dbReference type="NCBIfam" id="TIGR02595">
    <property type="entry name" value="PEP_CTERM"/>
    <property type="match status" value="1"/>
</dbReference>
<feature type="signal peptide" evidence="1">
    <location>
        <begin position="1"/>
        <end position="27"/>
    </location>
</feature>
<evidence type="ECO:0000313" key="4">
    <source>
        <dbReference type="Proteomes" id="UP001217500"/>
    </source>
</evidence>
<proteinExistence type="predicted"/>
<evidence type="ECO:0000313" key="3">
    <source>
        <dbReference type="EMBL" id="WCL53946.1"/>
    </source>
</evidence>
<feature type="domain" description="Ice-binding protein C-terminal" evidence="2">
    <location>
        <begin position="211"/>
        <end position="233"/>
    </location>
</feature>
<dbReference type="Proteomes" id="UP001217500">
    <property type="component" value="Chromosome"/>
</dbReference>
<dbReference type="AlphaFoldDB" id="A0AAE9XRM5"/>